<name>A0A9J6ZRZ4_9BACT</name>
<protein>
    <submittedName>
        <fullName evidence="1">6-bladed beta-propeller</fullName>
    </submittedName>
</protein>
<evidence type="ECO:0000313" key="2">
    <source>
        <dbReference type="Proteomes" id="UP001056426"/>
    </source>
</evidence>
<dbReference type="PROSITE" id="PS51257">
    <property type="entry name" value="PROKAR_LIPOPROTEIN"/>
    <property type="match status" value="1"/>
</dbReference>
<dbReference type="AlphaFoldDB" id="A0A9J6ZRZ4"/>
<accession>A0A9J6ZRZ4</accession>
<organism evidence="1 2">
    <name type="scientific">Xiashengella succiniciproducens</name>
    <dbReference type="NCBI Taxonomy" id="2949635"/>
    <lineage>
        <taxon>Bacteria</taxon>
        <taxon>Pseudomonadati</taxon>
        <taxon>Bacteroidota</taxon>
        <taxon>Bacteroidia</taxon>
        <taxon>Marinilabiliales</taxon>
        <taxon>Marinilabiliaceae</taxon>
        <taxon>Xiashengella</taxon>
    </lineage>
</organism>
<gene>
    <name evidence="1" type="ORF">M9189_03135</name>
</gene>
<dbReference type="KEGG" id="alkq:M9189_03135"/>
<dbReference type="RefSeq" id="WP_250724486.1">
    <property type="nucleotide sequence ID" value="NZ_CP098400.1"/>
</dbReference>
<dbReference type="Proteomes" id="UP001056426">
    <property type="component" value="Chromosome"/>
</dbReference>
<reference evidence="1" key="2">
    <citation type="submission" date="2022-06" db="EMBL/GenBank/DDBJ databases">
        <title>Xiashengella guii gen. nov. sp. nov., a bacterium isolated form anaerobic digestion tank.</title>
        <authorList>
            <person name="Huang H."/>
        </authorList>
    </citation>
    <scope>NUCLEOTIDE SEQUENCE</scope>
    <source>
        <strain evidence="1">Ai-910</strain>
    </source>
</reference>
<dbReference type="EMBL" id="CP098400">
    <property type="protein sequence ID" value="URW80347.1"/>
    <property type="molecule type" value="Genomic_DNA"/>
</dbReference>
<proteinExistence type="predicted"/>
<sequence>MKHIFFLFSVLFTIIFISSCNLNTTSHEYRDVCDNTIVIGVTRQDLIDFKPGLLFDKFDLIPLEESAESLVGVIKKMVVKDSAIFILDDTRKILLKFDAIGKYLGQIGSIGRGQGEYLQLADFQVSRDTILLWDYRQKKMAFYTLDGSFIKEQVTNDYFLSFAKLDNDYWAYTAGINEEGSGKEGFNLRNYKGNLNSNDIFDFLPASNFYPRTFNKTNIFNYGDSAIFSFGLSNVIYRISNSGIHPYIFVDAGKNSIPYNTIKDQPLSMQECSDYVNNNDYIGIISNCLESSRYLYFNVTETKTGELIHTIYDKVDKKSLSFKDIVEDDSNVIISGTPCFIDDVYFYYLLPSFYFDIPNIEEFIKQYCISDTYTINNYNTILIRARIKDSLK</sequence>
<keyword evidence="2" id="KW-1185">Reference proteome</keyword>
<evidence type="ECO:0000313" key="1">
    <source>
        <dbReference type="EMBL" id="URW80347.1"/>
    </source>
</evidence>
<dbReference type="Pfam" id="PF17170">
    <property type="entry name" value="DUF5128"/>
    <property type="match status" value="1"/>
</dbReference>
<reference evidence="1" key="1">
    <citation type="submission" date="2022-05" db="EMBL/GenBank/DDBJ databases">
        <authorList>
            <person name="Sun X."/>
        </authorList>
    </citation>
    <scope>NUCLEOTIDE SEQUENCE</scope>
    <source>
        <strain evidence="1">Ai-910</strain>
    </source>
</reference>